<evidence type="ECO:0000313" key="2">
    <source>
        <dbReference type="EMBL" id="EMC93701.1"/>
    </source>
</evidence>
<proteinExistence type="predicted"/>
<dbReference type="AlphaFoldDB" id="M2MB45"/>
<reference evidence="2 3" key="1">
    <citation type="journal article" date="2012" name="PLoS Pathog.">
        <title>Diverse lifestyles and strategies of plant pathogenesis encoded in the genomes of eighteen Dothideomycetes fungi.</title>
        <authorList>
            <person name="Ohm R.A."/>
            <person name="Feau N."/>
            <person name="Henrissat B."/>
            <person name="Schoch C.L."/>
            <person name="Horwitz B.A."/>
            <person name="Barry K.W."/>
            <person name="Condon B.J."/>
            <person name="Copeland A.C."/>
            <person name="Dhillon B."/>
            <person name="Glaser F."/>
            <person name="Hesse C.N."/>
            <person name="Kosti I."/>
            <person name="LaButti K."/>
            <person name="Lindquist E.A."/>
            <person name="Lucas S."/>
            <person name="Salamov A.A."/>
            <person name="Bradshaw R.E."/>
            <person name="Ciuffetti L."/>
            <person name="Hamelin R.C."/>
            <person name="Kema G.H.J."/>
            <person name="Lawrence C."/>
            <person name="Scott J.A."/>
            <person name="Spatafora J.W."/>
            <person name="Turgeon B.G."/>
            <person name="de Wit P.J.G.M."/>
            <person name="Zhong S."/>
            <person name="Goodwin S.B."/>
            <person name="Grigoriev I.V."/>
        </authorList>
    </citation>
    <scope>NUCLEOTIDE SEQUENCE [LARGE SCALE GENOMIC DNA]</scope>
    <source>
        <strain evidence="2 3">UAMH 10762</strain>
    </source>
</reference>
<dbReference type="eggNOG" id="ENOG502T1R1">
    <property type="taxonomic scope" value="Eukaryota"/>
</dbReference>
<dbReference type="EMBL" id="KB445560">
    <property type="protein sequence ID" value="EMC93701.1"/>
    <property type="molecule type" value="Genomic_DNA"/>
</dbReference>
<protein>
    <recommendedName>
        <fullName evidence="4">Apple domain-containing protein</fullName>
    </recommendedName>
</protein>
<dbReference type="OMA" id="ECKTAYW"/>
<dbReference type="HOGENOM" id="CLU_102609_0_0_1"/>
<keyword evidence="3" id="KW-1185">Reference proteome</keyword>
<gene>
    <name evidence="2" type="ORF">BAUCODRAFT_26928</name>
</gene>
<dbReference type="STRING" id="717646.M2MB45"/>
<sequence length="154" mass="16132">MLVALVATLGLSGVAMAKPISQRAGSPGFVPIPTNCTIDDSLPGSSSGSTNISGYMPSADFTSDNLVYSSYFDSYLNQSAQIQQCREQCYGYGQCKSALLAYQVPTPAGYYGTAGGVLESACLLYDAYLDENAFVAAPAGQYINETAGNIYCPP</sequence>
<evidence type="ECO:0000256" key="1">
    <source>
        <dbReference type="SAM" id="SignalP"/>
    </source>
</evidence>
<dbReference type="GeneID" id="19110502"/>
<evidence type="ECO:0008006" key="4">
    <source>
        <dbReference type="Google" id="ProtNLM"/>
    </source>
</evidence>
<feature type="chain" id="PRO_5004021553" description="Apple domain-containing protein" evidence="1">
    <location>
        <begin position="18"/>
        <end position="154"/>
    </location>
</feature>
<feature type="signal peptide" evidence="1">
    <location>
        <begin position="1"/>
        <end position="17"/>
    </location>
</feature>
<dbReference type="RefSeq" id="XP_007679165.1">
    <property type="nucleotide sequence ID" value="XM_007680975.1"/>
</dbReference>
<organism evidence="2 3">
    <name type="scientific">Baudoinia panamericana (strain UAMH 10762)</name>
    <name type="common">Angels' share fungus</name>
    <name type="synonym">Baudoinia compniacensis (strain UAMH 10762)</name>
    <dbReference type="NCBI Taxonomy" id="717646"/>
    <lineage>
        <taxon>Eukaryota</taxon>
        <taxon>Fungi</taxon>
        <taxon>Dikarya</taxon>
        <taxon>Ascomycota</taxon>
        <taxon>Pezizomycotina</taxon>
        <taxon>Dothideomycetes</taxon>
        <taxon>Dothideomycetidae</taxon>
        <taxon>Mycosphaerellales</taxon>
        <taxon>Teratosphaeriaceae</taxon>
        <taxon>Baudoinia</taxon>
    </lineage>
</organism>
<dbReference type="Proteomes" id="UP000011761">
    <property type="component" value="Unassembled WGS sequence"/>
</dbReference>
<accession>M2MB45</accession>
<evidence type="ECO:0000313" key="3">
    <source>
        <dbReference type="Proteomes" id="UP000011761"/>
    </source>
</evidence>
<dbReference type="OrthoDB" id="3938895at2759"/>
<dbReference type="KEGG" id="bcom:BAUCODRAFT_26928"/>
<keyword evidence="1" id="KW-0732">Signal</keyword>
<name>M2MB45_BAUPA</name>